<dbReference type="EnsemblPlants" id="AVESA.00010b.r2.5DG0935670.1">
    <property type="protein sequence ID" value="AVESA.00010b.r2.5DG0935670.1.CDS.1"/>
    <property type="gene ID" value="AVESA.00010b.r2.5DG0935670"/>
</dbReference>
<evidence type="ECO:0000313" key="2">
    <source>
        <dbReference type="Proteomes" id="UP001732700"/>
    </source>
</evidence>
<name>A0ACD5Y3G7_AVESA</name>
<accession>A0ACD5Y3G7</accession>
<protein>
    <submittedName>
        <fullName evidence="1">Uncharacterized protein</fullName>
    </submittedName>
</protein>
<dbReference type="Proteomes" id="UP001732700">
    <property type="component" value="Chromosome 5D"/>
</dbReference>
<reference evidence="1" key="2">
    <citation type="submission" date="2025-09" db="UniProtKB">
        <authorList>
            <consortium name="EnsemblPlants"/>
        </authorList>
    </citation>
    <scope>IDENTIFICATION</scope>
</reference>
<proteinExistence type="predicted"/>
<reference evidence="1" key="1">
    <citation type="submission" date="2021-05" db="EMBL/GenBank/DDBJ databases">
        <authorList>
            <person name="Scholz U."/>
            <person name="Mascher M."/>
            <person name="Fiebig A."/>
        </authorList>
    </citation>
    <scope>NUCLEOTIDE SEQUENCE [LARGE SCALE GENOMIC DNA]</scope>
</reference>
<keyword evidence="2" id="KW-1185">Reference proteome</keyword>
<organism evidence="1 2">
    <name type="scientific">Avena sativa</name>
    <name type="common">Oat</name>
    <dbReference type="NCBI Taxonomy" id="4498"/>
    <lineage>
        <taxon>Eukaryota</taxon>
        <taxon>Viridiplantae</taxon>
        <taxon>Streptophyta</taxon>
        <taxon>Embryophyta</taxon>
        <taxon>Tracheophyta</taxon>
        <taxon>Spermatophyta</taxon>
        <taxon>Magnoliopsida</taxon>
        <taxon>Liliopsida</taxon>
        <taxon>Poales</taxon>
        <taxon>Poaceae</taxon>
        <taxon>BOP clade</taxon>
        <taxon>Pooideae</taxon>
        <taxon>Poodae</taxon>
        <taxon>Poeae</taxon>
        <taxon>Poeae Chloroplast Group 1 (Aveneae type)</taxon>
        <taxon>Aveninae</taxon>
        <taxon>Avena</taxon>
    </lineage>
</organism>
<evidence type="ECO:0000313" key="1">
    <source>
        <dbReference type="EnsemblPlants" id="AVESA.00010b.r2.5DG0935670.1.CDS.1"/>
    </source>
</evidence>
<sequence length="356" mass="38834">MKARQFVNAAMRRGSTYSVSRIKPEEKLFYPSTEEARAAAAAPKKKKRMQALSRMSAPKLRLEAYRLDDMRLDFLPLYGRGGTGGGDGSSSSRILSVDSAGHTILCDAGSGSVDPVPCLNEPKGDSPISFSVPRADAPDPSVAVALYVMDRFPRGSNSYSFEALVPGENGWKWRRLPPPPYVNDPAYDCTAIHSYTLLHDGSTICVSSSARSPVGTYCFDTARRKWTKAGRWALPFDGRAEHVPELGNLWFGMAGSNPNNLCASDLSTLDRAAAPKMLREWQVLDPPQGWLQIRSCLLYLGAGRFAINKVFDTGEQQDKAAAAVITGVEVVQDESAQLHMIKHKSCISYAGIQSIL</sequence>